<proteinExistence type="predicted"/>
<gene>
    <name evidence="1" type="ORF">HRJ34_15480</name>
</gene>
<evidence type="ECO:0000313" key="1">
    <source>
        <dbReference type="EMBL" id="QTH19768.1"/>
    </source>
</evidence>
<dbReference type="AlphaFoldDB" id="A0A975HC12"/>
<evidence type="ECO:0000313" key="2">
    <source>
        <dbReference type="Proteomes" id="UP000664914"/>
    </source>
</evidence>
<organism evidence="1 2">
    <name type="scientific">Rhizorhabdus wittichii</name>
    <dbReference type="NCBI Taxonomy" id="160791"/>
    <lineage>
        <taxon>Bacteria</taxon>
        <taxon>Pseudomonadati</taxon>
        <taxon>Pseudomonadota</taxon>
        <taxon>Alphaproteobacteria</taxon>
        <taxon>Sphingomonadales</taxon>
        <taxon>Sphingomonadaceae</taxon>
        <taxon>Rhizorhabdus</taxon>
    </lineage>
</organism>
<sequence length="182" mass="20867">MTPDTLRPHCLNRDACTAAKPTSHCRRCNAIAVNASPDHRAKCSAAMRERYQDAAFKAEHTEKVRHAIKRAAKDPEWLARKREVGRRYGAPNLLSGHTTESRRKAGPRISATKLSHIPEHLRDEYRKLSRTKGLTKAERIEVINGIIDIERRASPEAEGRRIVERITREMEAKERRRKAQAY</sequence>
<dbReference type="EMBL" id="CP059319">
    <property type="protein sequence ID" value="QTH19768.1"/>
    <property type="molecule type" value="Genomic_DNA"/>
</dbReference>
<dbReference type="RefSeq" id="WP_157783548.1">
    <property type="nucleotide sequence ID" value="NZ_CP059319.1"/>
</dbReference>
<protein>
    <submittedName>
        <fullName evidence="1">Uncharacterized protein</fullName>
    </submittedName>
</protein>
<reference evidence="1" key="2">
    <citation type="submission" date="2021-04" db="EMBL/GenBank/DDBJ databases">
        <title>Isolation and genomic analysis of the ibuprofen-degrading bacterium Sphingomonas strain MPO218.</title>
        <authorList>
            <person name="Aulestia M."/>
            <person name="Flores A."/>
            <person name="Mangas E.L."/>
            <person name="Perez-Pulido A.J."/>
            <person name="Santero E."/>
            <person name="Camacho E.M."/>
        </authorList>
    </citation>
    <scope>NUCLEOTIDE SEQUENCE</scope>
    <source>
        <strain evidence="1">MPO218</strain>
    </source>
</reference>
<accession>A0A975HC12</accession>
<dbReference type="Proteomes" id="UP000664914">
    <property type="component" value="Chromosome"/>
</dbReference>
<name>A0A975HC12_9SPHN</name>
<reference evidence="1" key="1">
    <citation type="submission" date="2020-07" db="EMBL/GenBank/DDBJ databases">
        <authorList>
            <person name="Camacho E."/>
        </authorList>
    </citation>
    <scope>NUCLEOTIDE SEQUENCE</scope>
    <source>
        <strain evidence="1">MPO218</strain>
    </source>
</reference>